<proteinExistence type="inferred from homology"/>
<evidence type="ECO:0000259" key="4">
    <source>
        <dbReference type="PROSITE" id="PS52035"/>
    </source>
</evidence>
<sequence>GGGGGGGRDPQIVYCFRTFDFHHFRGFYSIRFNITFSNKGDVCYFAYHFPYTFSFLQVGSFLRLGIFKSVTLLRVPTFSLGGNNVNLLTVTARCSAAEISKKRIVFLSSRVHPGESNASWMMHGILEALLTSVDPLIEELRERFVFKLVPMLNPDGVINGSHRCSLSGVDLNRYHFWNITNEITFEALLGRISESNERAFIRKKASCA</sequence>
<dbReference type="OrthoDB" id="10253041at2759"/>
<dbReference type="Proteomes" id="UP000268014">
    <property type="component" value="Unassembled WGS sequence"/>
</dbReference>
<dbReference type="AlphaFoldDB" id="A0A0N4VWY1"/>
<keyword evidence="6" id="KW-1185">Reference proteome</keyword>
<dbReference type="InterPro" id="IPR000834">
    <property type="entry name" value="Peptidase_M14"/>
</dbReference>
<dbReference type="GO" id="GO:0006508">
    <property type="term" value="P:proteolysis"/>
    <property type="evidence" value="ECO:0007669"/>
    <property type="project" value="InterPro"/>
</dbReference>
<dbReference type="InterPro" id="IPR050821">
    <property type="entry name" value="Cytosolic_carboxypeptidase"/>
</dbReference>
<dbReference type="Gene3D" id="3.40.630.10">
    <property type="entry name" value="Zn peptidases"/>
    <property type="match status" value="1"/>
</dbReference>
<dbReference type="GO" id="GO:0004181">
    <property type="term" value="F:metallocarboxypeptidase activity"/>
    <property type="evidence" value="ECO:0007669"/>
    <property type="project" value="InterPro"/>
</dbReference>
<dbReference type="SUPFAM" id="SSF53187">
    <property type="entry name" value="Zn-dependent exopeptidases"/>
    <property type="match status" value="1"/>
</dbReference>
<evidence type="ECO:0000256" key="1">
    <source>
        <dbReference type="ARBA" id="ARBA00001947"/>
    </source>
</evidence>
<evidence type="ECO:0000256" key="3">
    <source>
        <dbReference type="PROSITE-ProRule" id="PRU01379"/>
    </source>
</evidence>
<dbReference type="PANTHER" id="PTHR12756:SF11">
    <property type="entry name" value="CYTOSOLIC CARBOXYPEPTIDASE 1"/>
    <property type="match status" value="1"/>
</dbReference>
<dbReference type="GO" id="GO:0008270">
    <property type="term" value="F:zinc ion binding"/>
    <property type="evidence" value="ECO:0007669"/>
    <property type="project" value="InterPro"/>
</dbReference>
<evidence type="ECO:0000313" key="6">
    <source>
        <dbReference type="Proteomes" id="UP000268014"/>
    </source>
</evidence>
<dbReference type="Pfam" id="PF00246">
    <property type="entry name" value="Peptidase_M14"/>
    <property type="match status" value="1"/>
</dbReference>
<organism evidence="7">
    <name type="scientific">Haemonchus placei</name>
    <name type="common">Barber's pole worm</name>
    <dbReference type="NCBI Taxonomy" id="6290"/>
    <lineage>
        <taxon>Eukaryota</taxon>
        <taxon>Metazoa</taxon>
        <taxon>Ecdysozoa</taxon>
        <taxon>Nematoda</taxon>
        <taxon>Chromadorea</taxon>
        <taxon>Rhabditida</taxon>
        <taxon>Rhabditina</taxon>
        <taxon>Rhabditomorpha</taxon>
        <taxon>Strongyloidea</taxon>
        <taxon>Trichostrongylidae</taxon>
        <taxon>Haemonchus</taxon>
    </lineage>
</organism>
<gene>
    <name evidence="5" type="ORF">HPLM_LOCUS1799</name>
</gene>
<comment type="caution">
    <text evidence="3">Lacks conserved residue(s) required for the propagation of feature annotation.</text>
</comment>
<dbReference type="WBParaSite" id="HPLM_0000180101-mRNA-1">
    <property type="protein sequence ID" value="HPLM_0000180101-mRNA-1"/>
    <property type="gene ID" value="HPLM_0000180101"/>
</dbReference>
<dbReference type="STRING" id="6290.A0A0N4VWY1"/>
<dbReference type="PROSITE" id="PS52035">
    <property type="entry name" value="PEPTIDASE_M14"/>
    <property type="match status" value="1"/>
</dbReference>
<reference evidence="7" key="1">
    <citation type="submission" date="2017-02" db="UniProtKB">
        <authorList>
            <consortium name="WormBaseParasite"/>
        </authorList>
    </citation>
    <scope>IDENTIFICATION</scope>
</reference>
<dbReference type="EMBL" id="UZAF01002754">
    <property type="protein sequence ID" value="VDO11390.1"/>
    <property type="molecule type" value="Genomic_DNA"/>
</dbReference>
<dbReference type="OMA" id="YSETWAR"/>
<protein>
    <submittedName>
        <fullName evidence="7">Peptidase_M14 domain-containing protein</fullName>
    </submittedName>
</protein>
<evidence type="ECO:0000256" key="2">
    <source>
        <dbReference type="ARBA" id="ARBA00005988"/>
    </source>
</evidence>
<comment type="similarity">
    <text evidence="2 3">Belongs to the peptidase M14 family.</text>
</comment>
<evidence type="ECO:0000313" key="7">
    <source>
        <dbReference type="WBParaSite" id="HPLM_0000180101-mRNA-1"/>
    </source>
</evidence>
<accession>A0A0N4VWY1</accession>
<feature type="domain" description="Peptidase M14" evidence="4">
    <location>
        <begin position="49"/>
        <end position="208"/>
    </location>
</feature>
<dbReference type="PANTHER" id="PTHR12756">
    <property type="entry name" value="CYTOSOLIC CARBOXYPEPTIDASE"/>
    <property type="match status" value="1"/>
</dbReference>
<evidence type="ECO:0000313" key="5">
    <source>
        <dbReference type="EMBL" id="VDO11390.1"/>
    </source>
</evidence>
<reference evidence="5 6" key="2">
    <citation type="submission" date="2018-11" db="EMBL/GenBank/DDBJ databases">
        <authorList>
            <consortium name="Pathogen Informatics"/>
        </authorList>
    </citation>
    <scope>NUCLEOTIDE SEQUENCE [LARGE SCALE GENOMIC DNA]</scope>
    <source>
        <strain evidence="5 6">MHpl1</strain>
    </source>
</reference>
<comment type="cofactor">
    <cofactor evidence="1">
        <name>Zn(2+)</name>
        <dbReference type="ChEBI" id="CHEBI:29105"/>
    </cofactor>
</comment>
<name>A0A0N4VWY1_HAEPC</name>